<comment type="caution">
    <text evidence="1">The sequence shown here is derived from an EMBL/GenBank/DDBJ whole genome shotgun (WGS) entry which is preliminary data.</text>
</comment>
<organism evidence="1 2">
    <name type="scientific">Pseudarthrobacter scleromae</name>
    <dbReference type="NCBI Taxonomy" id="158897"/>
    <lineage>
        <taxon>Bacteria</taxon>
        <taxon>Bacillati</taxon>
        <taxon>Actinomycetota</taxon>
        <taxon>Actinomycetes</taxon>
        <taxon>Micrococcales</taxon>
        <taxon>Micrococcaceae</taxon>
        <taxon>Pseudarthrobacter</taxon>
    </lineage>
</organism>
<name>A0ABQ2CEP9_9MICC</name>
<keyword evidence="2" id="KW-1185">Reference proteome</keyword>
<reference evidence="2" key="1">
    <citation type="journal article" date="2019" name="Int. J. Syst. Evol. Microbiol.">
        <title>The Global Catalogue of Microorganisms (GCM) 10K type strain sequencing project: providing services to taxonomists for standard genome sequencing and annotation.</title>
        <authorList>
            <consortium name="The Broad Institute Genomics Platform"/>
            <consortium name="The Broad Institute Genome Sequencing Center for Infectious Disease"/>
            <person name="Wu L."/>
            <person name="Ma J."/>
        </authorList>
    </citation>
    <scope>NUCLEOTIDE SEQUENCE [LARGE SCALE GENOMIC DNA]</scope>
    <source>
        <strain evidence="2">CGMCC 1.3601</strain>
    </source>
</reference>
<evidence type="ECO:0000313" key="1">
    <source>
        <dbReference type="EMBL" id="GGI83772.1"/>
    </source>
</evidence>
<accession>A0ABQ2CEP9</accession>
<protein>
    <submittedName>
        <fullName evidence="1">Uncharacterized protein</fullName>
    </submittedName>
</protein>
<sequence>MQYRGMSLDVQRGSNVGGRVLRVPFEDAAAGGLSGPSLHPEETEQGVLECSPTNIRAASLVTFQDPVGGEFGKDAPQRSH</sequence>
<evidence type="ECO:0000313" key="2">
    <source>
        <dbReference type="Proteomes" id="UP000658754"/>
    </source>
</evidence>
<proteinExistence type="predicted"/>
<dbReference type="Proteomes" id="UP000658754">
    <property type="component" value="Unassembled WGS sequence"/>
</dbReference>
<dbReference type="EMBL" id="BMKV01000003">
    <property type="protein sequence ID" value="GGI83772.1"/>
    <property type="molecule type" value="Genomic_DNA"/>
</dbReference>
<gene>
    <name evidence="1" type="ORF">GCM10007175_21380</name>
</gene>